<dbReference type="Pfam" id="PF00703">
    <property type="entry name" value="Glyco_hydro_2"/>
    <property type="match status" value="1"/>
</dbReference>
<dbReference type="RefSeq" id="WP_046324695.1">
    <property type="nucleotide sequence ID" value="NZ_JBHTMT010000001.1"/>
</dbReference>
<comment type="caution">
    <text evidence="8">The sequence shown here is derived from an EMBL/GenBank/DDBJ whole genome shotgun (WGS) entry which is preliminary data.</text>
</comment>
<dbReference type="GO" id="GO:0005975">
    <property type="term" value="P:carbohydrate metabolic process"/>
    <property type="evidence" value="ECO:0007669"/>
    <property type="project" value="InterPro"/>
</dbReference>
<dbReference type="SUPFAM" id="SSF49785">
    <property type="entry name" value="Galactose-binding domain-like"/>
    <property type="match status" value="1"/>
</dbReference>
<dbReference type="PANTHER" id="PTHR42732:SF1">
    <property type="entry name" value="BETA-MANNOSIDASE"/>
    <property type="match status" value="1"/>
</dbReference>
<feature type="domain" description="Beta-mannosidase-like galactose-binding" evidence="7">
    <location>
        <begin position="117"/>
        <end position="187"/>
    </location>
</feature>
<evidence type="ECO:0000259" key="7">
    <source>
        <dbReference type="Pfam" id="PF22666"/>
    </source>
</evidence>
<comment type="similarity">
    <text evidence="1">Belongs to the glycosyl hydrolase 2 family.</text>
</comment>
<evidence type="ECO:0000313" key="8">
    <source>
        <dbReference type="EMBL" id="KJY56412.1"/>
    </source>
</evidence>
<dbReference type="InterPro" id="IPR008979">
    <property type="entry name" value="Galactose-bd-like_sf"/>
</dbReference>
<dbReference type="InterPro" id="IPR013783">
    <property type="entry name" value="Ig-like_fold"/>
</dbReference>
<dbReference type="InterPro" id="IPR017853">
    <property type="entry name" value="GH"/>
</dbReference>
<dbReference type="PATRIC" id="fig|1218507.3.peg.913"/>
<proteinExistence type="inferred from homology"/>
<keyword evidence="3" id="KW-0326">Glycosidase</keyword>
<evidence type="ECO:0000256" key="3">
    <source>
        <dbReference type="ARBA" id="ARBA00023295"/>
    </source>
</evidence>
<sequence>MNESISLNYNWKFHLGEIQKPKILAKKSYAFGGLTAPLENETGNILPVGPGGNHFLNLISNGDPDKGLQNLAGTDFIKSLDKTWQEINIPDDWKRREPYQNDPNTLMTGSKLDGIAYYRKTFKLATDSSEDREYLLHFDGIMGSSDIWFNGCYLGHNDSGYVEIDYDVSQIIRFASDGNNVILVRTDTTTGSEGWWYEGAGIYKNVWIEVRDLVHLESDEFYFRTTKINDQNAKMLVSFAVKNDLNHPISVTPKLTIDQTIQIDFATVTIQSQSVRRFSKAFEIKEPKLWSPEHPNLYQARLEIENDSLKQTFGIKTVNYDVNGFHLNGKLYLLKGVCEHQDFGGVGIALNQDIIDFKIKRLKEMGVNALRSSHHFAAKELLNACDRLGIILIDENRLLEATPWRLRNLTRMVKQSRSHVCISFWSIANEEIIGNTEYGRRSVKKITEIIRYLSPDTLLISAELLNPEGKVNDDYIKYFDILGVNYPEAGVMGEGAELIHQSHPNLPMMCTENASYFSTRGIYKDDAENCHTNNFGSLYSMVLPGKRKPGDPGVGGTARPETVMSYLHQHEYMGGVFLWTAFDYYGEPSPFGWPGISSQFGIMDLGGLPKDYFYYYQAQWQDQPVLHLMPSWNKTDLTIENGQTEVRVFSNLDEVELFINHKSLGKKAVKNYECNWQIKYEPGELLAKGYVKDKLALEDKKETSDKISKVNTAILYRGKNCTLFELKAIDGQNHFVPDDNSSLQIKAINGQIIGLTNGNPSDISENSLSKIKLFSGKAVVIVKHDENVLPKLNVDFD</sequence>
<dbReference type="InterPro" id="IPR006103">
    <property type="entry name" value="Glyco_hydro_2_cat"/>
</dbReference>
<dbReference type="Pfam" id="PF02836">
    <property type="entry name" value="Glyco_hydro_2_C"/>
    <property type="match status" value="1"/>
</dbReference>
<evidence type="ECO:0000259" key="4">
    <source>
        <dbReference type="Pfam" id="PF00703"/>
    </source>
</evidence>
<dbReference type="SUPFAM" id="SSF51445">
    <property type="entry name" value="(Trans)glycosidases"/>
    <property type="match status" value="1"/>
</dbReference>
<dbReference type="InterPro" id="IPR051913">
    <property type="entry name" value="GH2_Domain-Containing"/>
</dbReference>
<gene>
    <name evidence="8" type="ORF">JF74_07440</name>
</gene>
<feature type="domain" description="Glycoside hydrolase family 2 catalytic" evidence="5">
    <location>
        <begin position="324"/>
        <end position="398"/>
    </location>
</feature>
<organism evidence="8 9">
    <name type="scientific">Lactobacillus melliventris</name>
    <dbReference type="NCBI Taxonomy" id="1218507"/>
    <lineage>
        <taxon>Bacteria</taxon>
        <taxon>Bacillati</taxon>
        <taxon>Bacillota</taxon>
        <taxon>Bacilli</taxon>
        <taxon>Lactobacillales</taxon>
        <taxon>Lactobacillaceae</taxon>
        <taxon>Lactobacillus</taxon>
    </lineage>
</organism>
<dbReference type="STRING" id="1218507.JF74_07440"/>
<dbReference type="Gene3D" id="3.20.20.80">
    <property type="entry name" value="Glycosidases"/>
    <property type="match status" value="1"/>
</dbReference>
<dbReference type="PANTHER" id="PTHR42732">
    <property type="entry name" value="BETA-GALACTOSIDASE"/>
    <property type="match status" value="1"/>
</dbReference>
<evidence type="ECO:0000256" key="1">
    <source>
        <dbReference type="ARBA" id="ARBA00007401"/>
    </source>
</evidence>
<reference evidence="8 9" key="1">
    <citation type="submission" date="2015-01" db="EMBL/GenBank/DDBJ databases">
        <title>Comparative genomics of the lactic acid bacteria isolated from the honey bee gut.</title>
        <authorList>
            <person name="Ellegaard K.M."/>
            <person name="Tamarit D."/>
            <person name="Javelind E."/>
            <person name="Olofsson T."/>
            <person name="Andersson S.G."/>
            <person name="Vasquez A."/>
        </authorList>
    </citation>
    <scope>NUCLEOTIDE SEQUENCE [LARGE SCALE GENOMIC DNA]</scope>
    <source>
        <strain evidence="8 9">Hma8</strain>
    </source>
</reference>
<dbReference type="AlphaFoldDB" id="A0A0F4LC33"/>
<feature type="domain" description="Glycoside hydrolase family 2 immunoglobulin-like beta-sandwich" evidence="4">
    <location>
        <begin position="220"/>
        <end position="315"/>
    </location>
</feature>
<dbReference type="Pfam" id="PF16355">
    <property type="entry name" value="DUF4982"/>
    <property type="match status" value="1"/>
</dbReference>
<dbReference type="InterPro" id="IPR054593">
    <property type="entry name" value="Beta-mannosidase-like_N2"/>
</dbReference>
<dbReference type="InterPro" id="IPR006102">
    <property type="entry name" value="Ig-like_GH2"/>
</dbReference>
<dbReference type="SUPFAM" id="SSF49303">
    <property type="entry name" value="beta-Galactosidase/glucuronidase domain"/>
    <property type="match status" value="1"/>
</dbReference>
<dbReference type="Pfam" id="PF22666">
    <property type="entry name" value="Glyco_hydro_2_N2"/>
    <property type="match status" value="1"/>
</dbReference>
<dbReference type="InterPro" id="IPR006101">
    <property type="entry name" value="Glyco_hydro_2"/>
</dbReference>
<name>A0A0F4LC33_9LACO</name>
<dbReference type="Gene3D" id="2.60.40.10">
    <property type="entry name" value="Immunoglobulins"/>
    <property type="match status" value="3"/>
</dbReference>
<evidence type="ECO:0000256" key="2">
    <source>
        <dbReference type="ARBA" id="ARBA00022801"/>
    </source>
</evidence>
<evidence type="ECO:0000259" key="5">
    <source>
        <dbReference type="Pfam" id="PF02836"/>
    </source>
</evidence>
<accession>A0A0F4LC33</accession>
<dbReference type="EMBL" id="JXLI01000010">
    <property type="protein sequence ID" value="KJY56412.1"/>
    <property type="molecule type" value="Genomic_DNA"/>
</dbReference>
<dbReference type="OrthoDB" id="9762066at2"/>
<dbReference type="HOGENOM" id="CLU_006501_0_1_9"/>
<dbReference type="GO" id="GO:0004553">
    <property type="term" value="F:hydrolase activity, hydrolyzing O-glycosyl compounds"/>
    <property type="evidence" value="ECO:0007669"/>
    <property type="project" value="InterPro"/>
</dbReference>
<keyword evidence="2 8" id="KW-0378">Hydrolase</keyword>
<evidence type="ECO:0000259" key="6">
    <source>
        <dbReference type="Pfam" id="PF16355"/>
    </source>
</evidence>
<dbReference type="InterPro" id="IPR036156">
    <property type="entry name" value="Beta-gal/glucu_dom_sf"/>
</dbReference>
<feature type="domain" description="DUF4982" evidence="6">
    <location>
        <begin position="642"/>
        <end position="693"/>
    </location>
</feature>
<dbReference type="InterPro" id="IPR032311">
    <property type="entry name" value="DUF4982"/>
</dbReference>
<dbReference type="PRINTS" id="PR00132">
    <property type="entry name" value="GLHYDRLASE2"/>
</dbReference>
<evidence type="ECO:0000313" key="9">
    <source>
        <dbReference type="Proteomes" id="UP000033531"/>
    </source>
</evidence>
<dbReference type="Proteomes" id="UP000033531">
    <property type="component" value="Unassembled WGS sequence"/>
</dbReference>
<dbReference type="Gene3D" id="2.60.120.260">
    <property type="entry name" value="Galactose-binding domain-like"/>
    <property type="match status" value="1"/>
</dbReference>
<protein>
    <submittedName>
        <fullName evidence="8">Glycoside hydrolase</fullName>
    </submittedName>
</protein>